<name>A0AAJ6CUT3_9CHLR</name>
<dbReference type="AlphaFoldDB" id="A0AAJ6CUT3"/>
<dbReference type="Proteomes" id="UP001219901">
    <property type="component" value="Chromosome"/>
</dbReference>
<dbReference type="PANTHER" id="PTHR11091:SF0">
    <property type="entry name" value="MALATE DEHYDROGENASE"/>
    <property type="match status" value="1"/>
</dbReference>
<evidence type="ECO:0000313" key="4">
    <source>
        <dbReference type="EMBL" id="WFG39095.1"/>
    </source>
</evidence>
<dbReference type="InterPro" id="IPR043144">
    <property type="entry name" value="Mal/L-sulf/L-lact_DH-like_ah"/>
</dbReference>
<dbReference type="Pfam" id="PF02615">
    <property type="entry name" value="Ldh_2"/>
    <property type="match status" value="1"/>
</dbReference>
<evidence type="ECO:0000313" key="6">
    <source>
        <dbReference type="Proteomes" id="UP001321249"/>
    </source>
</evidence>
<dbReference type="GO" id="GO:0016491">
    <property type="term" value="F:oxidoreductase activity"/>
    <property type="evidence" value="ECO:0007669"/>
    <property type="project" value="UniProtKB-KW"/>
</dbReference>
<reference evidence="5" key="3">
    <citation type="submission" date="2023-06" db="EMBL/GenBank/DDBJ databases">
        <title>Pangenomics reveal diversification of enzyme families and niche specialization in globally abundant SAR202 bacteria.</title>
        <authorList>
            <person name="Saw J.H.W."/>
        </authorList>
    </citation>
    <scope>NUCLEOTIDE SEQUENCE [LARGE SCALE GENOMIC DNA]</scope>
    <source>
        <strain evidence="5">JH1073</strain>
    </source>
</reference>
<dbReference type="RefSeq" id="WP_342822439.1">
    <property type="nucleotide sequence ID" value="NZ_CP046146.1"/>
</dbReference>
<proteinExistence type="inferred from homology"/>
<protein>
    <submittedName>
        <fullName evidence="4">Ldh family oxidoreductase</fullName>
    </submittedName>
</protein>
<dbReference type="Gene3D" id="3.30.1370.60">
    <property type="entry name" value="Hypothetical oxidoreductase yiak, domain 2"/>
    <property type="match status" value="1"/>
</dbReference>
<dbReference type="EMBL" id="WMBE01000001">
    <property type="protein sequence ID" value="MDG0866185.1"/>
    <property type="molecule type" value="Genomic_DNA"/>
</dbReference>
<keyword evidence="2" id="KW-0560">Oxidoreductase</keyword>
<dbReference type="Gene3D" id="1.10.1530.10">
    <property type="match status" value="1"/>
</dbReference>
<evidence type="ECO:0000256" key="2">
    <source>
        <dbReference type="ARBA" id="ARBA00023002"/>
    </source>
</evidence>
<dbReference type="EMBL" id="CP046147">
    <property type="protein sequence ID" value="WFG39095.1"/>
    <property type="molecule type" value="Genomic_DNA"/>
</dbReference>
<dbReference type="SUPFAM" id="SSF89733">
    <property type="entry name" value="L-sulfolactate dehydrogenase-like"/>
    <property type="match status" value="1"/>
</dbReference>
<dbReference type="InterPro" id="IPR003767">
    <property type="entry name" value="Malate/L-lactate_DH-like"/>
</dbReference>
<sequence length="359" mass="37651">MVSKVKLNDSNSTRVPAEALQTQLSSIFEAVGCTSRHAEIAAKVLVAASVRGVDTHGVANVVGYSKNAADGTYTVPQETRVISESETTALVSGGNGIGLVSAYEAMEIAIEKAKKHGLGMVSIKDGHHVGMVAYYASMALEHDMIGMSMTTAAPAVRPALGAKKMLGTNPIGFAAPAGEERDFFLDMATSTVASGKVGLARRIGVPIPAGWGVTIPDGGEITSPPDGENETWALNPLGNTREQGSHKGYGLSVMVDILCGVLSGGGFSSKLDRGENMSWVMAIDIGKFRDIDDFKAMMDDMIRELHDTPPLPGAERVLVPGDPEADAMDDRLANGVPVENGQYAAIRERAAEVGVEVVI</sequence>
<reference evidence="5 6" key="1">
    <citation type="submission" date="2019-11" db="EMBL/GenBank/DDBJ databases">
        <authorList>
            <person name="Cho J.-C."/>
        </authorList>
    </citation>
    <scope>NUCLEOTIDE SEQUENCE [LARGE SCALE GENOMIC DNA]</scope>
    <source>
        <strain evidence="4 5">JH1073</strain>
        <strain evidence="3 6">JH702</strain>
    </source>
</reference>
<evidence type="ECO:0000256" key="1">
    <source>
        <dbReference type="ARBA" id="ARBA00006056"/>
    </source>
</evidence>
<dbReference type="Proteomes" id="UP001321249">
    <property type="component" value="Unassembled WGS sequence"/>
</dbReference>
<organism evidence="4 5">
    <name type="scientific">Candidatus Lucifugimonas marina</name>
    <dbReference type="NCBI Taxonomy" id="3038979"/>
    <lineage>
        <taxon>Bacteria</taxon>
        <taxon>Bacillati</taxon>
        <taxon>Chloroflexota</taxon>
        <taxon>Dehalococcoidia</taxon>
        <taxon>SAR202 cluster</taxon>
        <taxon>Candidatus Lucifugimonadales</taxon>
        <taxon>Candidatus Lucifugimonadaceae</taxon>
        <taxon>Candidatus Lucifugimonas</taxon>
    </lineage>
</organism>
<dbReference type="InterPro" id="IPR036111">
    <property type="entry name" value="Mal/L-sulfo/L-lacto_DH-like_sf"/>
</dbReference>
<keyword evidence="5" id="KW-1185">Reference proteome</keyword>
<evidence type="ECO:0000313" key="5">
    <source>
        <dbReference type="Proteomes" id="UP001219901"/>
    </source>
</evidence>
<dbReference type="InterPro" id="IPR043143">
    <property type="entry name" value="Mal/L-sulf/L-lact_DH-like_NADP"/>
</dbReference>
<reference evidence="4" key="2">
    <citation type="journal article" date="2023" name="Nat. Commun.">
        <title>Cultivation of marine bacteria of the SAR202 clade.</title>
        <authorList>
            <person name="Lim Y."/>
            <person name="Seo J.H."/>
            <person name="Giovannoni S.J."/>
            <person name="Kang I."/>
            <person name="Cho J.C."/>
        </authorList>
    </citation>
    <scope>NUCLEOTIDE SEQUENCE</scope>
    <source>
        <strain evidence="4">JH1073</strain>
    </source>
</reference>
<dbReference type="PANTHER" id="PTHR11091">
    <property type="entry name" value="OXIDOREDUCTASE-RELATED"/>
    <property type="match status" value="1"/>
</dbReference>
<comment type="similarity">
    <text evidence="1">Belongs to the LDH2/MDH2 oxidoreductase family.</text>
</comment>
<gene>
    <name evidence="3" type="ORF">GKO46_03760</name>
    <name evidence="4" type="ORF">GKO48_05500</name>
</gene>
<accession>A0AAJ6CUT3</accession>
<evidence type="ECO:0000313" key="3">
    <source>
        <dbReference type="EMBL" id="MDG0866185.1"/>
    </source>
</evidence>